<evidence type="ECO:0000313" key="1">
    <source>
        <dbReference type="EMBL" id="JAD62136.1"/>
    </source>
</evidence>
<name>A0A0A9BFP6_ARUDO</name>
<reference evidence="1" key="2">
    <citation type="journal article" date="2015" name="Data Brief">
        <title>Shoot transcriptome of the giant reed, Arundo donax.</title>
        <authorList>
            <person name="Barrero R.A."/>
            <person name="Guerrero F.D."/>
            <person name="Moolhuijzen P."/>
            <person name="Goolsby J.A."/>
            <person name="Tidwell J."/>
            <person name="Bellgard S.E."/>
            <person name="Bellgard M.I."/>
        </authorList>
    </citation>
    <scope>NUCLEOTIDE SEQUENCE</scope>
    <source>
        <tissue evidence="1">Shoot tissue taken approximately 20 cm above the soil surface</tissue>
    </source>
</reference>
<organism evidence="1">
    <name type="scientific">Arundo donax</name>
    <name type="common">Giant reed</name>
    <name type="synonym">Donax arundinaceus</name>
    <dbReference type="NCBI Taxonomy" id="35708"/>
    <lineage>
        <taxon>Eukaryota</taxon>
        <taxon>Viridiplantae</taxon>
        <taxon>Streptophyta</taxon>
        <taxon>Embryophyta</taxon>
        <taxon>Tracheophyta</taxon>
        <taxon>Spermatophyta</taxon>
        <taxon>Magnoliopsida</taxon>
        <taxon>Liliopsida</taxon>
        <taxon>Poales</taxon>
        <taxon>Poaceae</taxon>
        <taxon>PACMAD clade</taxon>
        <taxon>Arundinoideae</taxon>
        <taxon>Arundineae</taxon>
        <taxon>Arundo</taxon>
    </lineage>
</organism>
<dbReference type="AlphaFoldDB" id="A0A0A9BFP6"/>
<proteinExistence type="predicted"/>
<sequence length="39" mass="4226">MGATPSSHLASLIDSVSTEGCAPLHHLLLLLQQDDRQRN</sequence>
<dbReference type="EMBL" id="GBRH01235759">
    <property type="protein sequence ID" value="JAD62136.1"/>
    <property type="molecule type" value="Transcribed_RNA"/>
</dbReference>
<reference evidence="1" key="1">
    <citation type="submission" date="2014-09" db="EMBL/GenBank/DDBJ databases">
        <authorList>
            <person name="Magalhaes I.L.F."/>
            <person name="Oliveira U."/>
            <person name="Santos F.R."/>
            <person name="Vidigal T.H.D.A."/>
            <person name="Brescovit A.D."/>
            <person name="Santos A.J."/>
        </authorList>
    </citation>
    <scope>NUCLEOTIDE SEQUENCE</scope>
    <source>
        <tissue evidence="1">Shoot tissue taken approximately 20 cm above the soil surface</tissue>
    </source>
</reference>
<protein>
    <submittedName>
        <fullName evidence="1">Uncharacterized protein</fullName>
    </submittedName>
</protein>
<accession>A0A0A9BFP6</accession>